<dbReference type="GO" id="GO:0030496">
    <property type="term" value="C:midbody"/>
    <property type="evidence" value="ECO:0007669"/>
    <property type="project" value="TreeGrafter"/>
</dbReference>
<dbReference type="AlphaFoldDB" id="A0A1B0DFF0"/>
<evidence type="ECO:0000256" key="2">
    <source>
        <dbReference type="ARBA" id="ARBA00022771"/>
    </source>
</evidence>
<dbReference type="InterPro" id="IPR013083">
    <property type="entry name" value="Znf_RING/FYVE/PHD"/>
</dbReference>
<dbReference type="SMART" id="SM00064">
    <property type="entry name" value="FYVE"/>
    <property type="match status" value="1"/>
</dbReference>
<dbReference type="EnsemblMetazoa" id="PPAI006759-RA">
    <property type="protein sequence ID" value="PPAI006759-PA"/>
    <property type="gene ID" value="PPAI006759"/>
</dbReference>
<dbReference type="InterPro" id="IPR028730">
    <property type="entry name" value="ZFYVE26"/>
</dbReference>
<sequence length="564" mass="65033">MKKQVKRKQLIPRNILVEYHPEFEALVLFGKLIGYYALWREKSILSIETSILANLSEILRKSQKCLVRYARGFTLEVFRQIKIIEFIQNISLSSIRRDIRLTHLFASSCISSLSADHLSLSDVPLTEIQSLLRQESRLNGQIAKMLGIYREWDEDKQIGAVFSQLLGHQHYESSSLWLKIQPKADISNCKSTIHLVLDKYLDNRDEYRRILECISNFTLDEVIQMIYSLPPAIFRSDILDILVPRILENGPWTIKSQALILSDLILKEVHKGDTTQYDNLLDHLLTKPLDIIEVFLMNQDWELLDRVIPAILSYLSSESCPFCHQNDNFTQNRTAFADQHSSSPLTIECLDNLFIVYALQSVDIQIVLSDSSQSSTSLEKITLDFDMPHKAPSKENWIPDEAVTACMACKLTTFSMLKRRHHCRRCGRVVCKNCSSQKRRIPDMYRNLRVRVCDDCVRWEKQPVTATPTKVRLRSDEDVWIFSGDTNEDHMLRDQFTYEDAPSAAICISILNYHSSDLNAAKFLLWECDRLEALLRPLRPGSINPEIDYLAVAKMMRCLAIGAK</sequence>
<evidence type="ECO:0000313" key="4">
    <source>
        <dbReference type="EnsemblMetazoa" id="PPAI006759-PA"/>
    </source>
</evidence>
<dbReference type="Gene3D" id="3.30.40.10">
    <property type="entry name" value="Zinc/RING finger domain, C3HC4 (zinc finger)"/>
    <property type="match status" value="1"/>
</dbReference>
<dbReference type="EMBL" id="AJVK01058703">
    <property type="status" value="NOT_ANNOTATED_CDS"/>
    <property type="molecule type" value="Genomic_DNA"/>
</dbReference>
<dbReference type="GO" id="GO:0032266">
    <property type="term" value="F:phosphatidylinositol-3-phosphate binding"/>
    <property type="evidence" value="ECO:0007669"/>
    <property type="project" value="InterPro"/>
</dbReference>
<proteinExistence type="predicted"/>
<dbReference type="GO" id="GO:0008270">
    <property type="term" value="F:zinc ion binding"/>
    <property type="evidence" value="ECO:0007669"/>
    <property type="project" value="UniProtKB-KW"/>
</dbReference>
<dbReference type="PANTHER" id="PTHR46591">
    <property type="entry name" value="ZINC FINGER FYVE DOMAIN-CONTAINING PROTEIN 26"/>
    <property type="match status" value="1"/>
</dbReference>
<dbReference type="InterPro" id="IPR017455">
    <property type="entry name" value="Znf_FYVE-rel"/>
</dbReference>
<dbReference type="GO" id="GO:0005813">
    <property type="term" value="C:centrosome"/>
    <property type="evidence" value="ECO:0007669"/>
    <property type="project" value="TreeGrafter"/>
</dbReference>
<dbReference type="GO" id="GO:0000281">
    <property type="term" value="P:mitotic cytokinesis"/>
    <property type="evidence" value="ECO:0007669"/>
    <property type="project" value="InterPro"/>
</dbReference>
<dbReference type="SUPFAM" id="SSF57903">
    <property type="entry name" value="FYVE/PHD zinc finger"/>
    <property type="match status" value="1"/>
</dbReference>
<evidence type="ECO:0000256" key="3">
    <source>
        <dbReference type="ARBA" id="ARBA00022833"/>
    </source>
</evidence>
<evidence type="ECO:0000256" key="1">
    <source>
        <dbReference type="ARBA" id="ARBA00022723"/>
    </source>
</evidence>
<reference evidence="4" key="1">
    <citation type="submission" date="2022-08" db="UniProtKB">
        <authorList>
            <consortium name="EnsemblMetazoa"/>
        </authorList>
    </citation>
    <scope>IDENTIFICATION</scope>
    <source>
        <strain evidence="4">Israel</strain>
    </source>
</reference>
<dbReference type="VEuPathDB" id="VectorBase:PPAI006759"/>
<keyword evidence="3" id="KW-0862">Zinc</keyword>
<keyword evidence="1" id="KW-0479">Metal-binding</keyword>
<dbReference type="GO" id="GO:0000724">
    <property type="term" value="P:double-strand break repair via homologous recombination"/>
    <property type="evidence" value="ECO:0007669"/>
    <property type="project" value="InterPro"/>
</dbReference>
<evidence type="ECO:0000313" key="5">
    <source>
        <dbReference type="Proteomes" id="UP000092462"/>
    </source>
</evidence>
<dbReference type="InterPro" id="IPR000306">
    <property type="entry name" value="Znf_FYVE"/>
</dbReference>
<protein>
    <submittedName>
        <fullName evidence="4">Uncharacterized protein</fullName>
    </submittedName>
</protein>
<keyword evidence="2" id="KW-0863">Zinc-finger</keyword>
<dbReference type="Pfam" id="PF01363">
    <property type="entry name" value="FYVE"/>
    <property type="match status" value="1"/>
</dbReference>
<dbReference type="GO" id="GO:0032465">
    <property type="term" value="P:regulation of cytokinesis"/>
    <property type="evidence" value="ECO:0007669"/>
    <property type="project" value="TreeGrafter"/>
</dbReference>
<accession>A0A1B0DFF0</accession>
<dbReference type="PROSITE" id="PS50178">
    <property type="entry name" value="ZF_FYVE"/>
    <property type="match status" value="1"/>
</dbReference>
<dbReference type="GO" id="GO:0005765">
    <property type="term" value="C:lysosomal membrane"/>
    <property type="evidence" value="ECO:0007669"/>
    <property type="project" value="TreeGrafter"/>
</dbReference>
<dbReference type="PANTHER" id="PTHR46591:SF1">
    <property type="entry name" value="ZINC FINGER FYVE DOMAIN-CONTAINING PROTEIN 26"/>
    <property type="match status" value="1"/>
</dbReference>
<organism evidence="4 5">
    <name type="scientific">Phlebotomus papatasi</name>
    <name type="common">Sandfly</name>
    <dbReference type="NCBI Taxonomy" id="29031"/>
    <lineage>
        <taxon>Eukaryota</taxon>
        <taxon>Metazoa</taxon>
        <taxon>Ecdysozoa</taxon>
        <taxon>Arthropoda</taxon>
        <taxon>Hexapoda</taxon>
        <taxon>Insecta</taxon>
        <taxon>Pterygota</taxon>
        <taxon>Neoptera</taxon>
        <taxon>Endopterygota</taxon>
        <taxon>Diptera</taxon>
        <taxon>Nematocera</taxon>
        <taxon>Psychodoidea</taxon>
        <taxon>Psychodidae</taxon>
        <taxon>Phlebotomus</taxon>
        <taxon>Phlebotomus</taxon>
    </lineage>
</organism>
<keyword evidence="5" id="KW-1185">Reference proteome</keyword>
<dbReference type="Proteomes" id="UP000092462">
    <property type="component" value="Unassembled WGS sequence"/>
</dbReference>
<dbReference type="VEuPathDB" id="VectorBase:PPAPM1_010349"/>
<name>A0A1B0DFF0_PHLPP</name>
<dbReference type="InterPro" id="IPR011011">
    <property type="entry name" value="Znf_FYVE_PHD"/>
</dbReference>